<organism evidence="3 4">
    <name type="scientific">Hymenobacter humi</name>
    <dbReference type="NCBI Taxonomy" id="1411620"/>
    <lineage>
        <taxon>Bacteria</taxon>
        <taxon>Pseudomonadati</taxon>
        <taxon>Bacteroidota</taxon>
        <taxon>Cytophagia</taxon>
        <taxon>Cytophagales</taxon>
        <taxon>Hymenobacteraceae</taxon>
        <taxon>Hymenobacter</taxon>
    </lineage>
</organism>
<dbReference type="InterPro" id="IPR058792">
    <property type="entry name" value="Beta-barrel_RND_2"/>
</dbReference>
<evidence type="ECO:0000313" key="3">
    <source>
        <dbReference type="EMBL" id="MFC7670612.1"/>
    </source>
</evidence>
<gene>
    <name evidence="3" type="ORF">ACFQT0_26935</name>
</gene>
<comment type="caution">
    <text evidence="3">The sequence shown here is derived from an EMBL/GenBank/DDBJ whole genome shotgun (WGS) entry which is preliminary data.</text>
</comment>
<evidence type="ECO:0000256" key="1">
    <source>
        <dbReference type="ARBA" id="ARBA00022448"/>
    </source>
</evidence>
<dbReference type="PANTHER" id="PTHR30097">
    <property type="entry name" value="CATION EFFLUX SYSTEM PROTEIN CUSB"/>
    <property type="match status" value="1"/>
</dbReference>
<name>A0ABW2UDT5_9BACT</name>
<dbReference type="Proteomes" id="UP001596513">
    <property type="component" value="Unassembled WGS sequence"/>
</dbReference>
<dbReference type="Pfam" id="PF25954">
    <property type="entry name" value="Beta-barrel_RND_2"/>
    <property type="match status" value="1"/>
</dbReference>
<proteinExistence type="predicted"/>
<keyword evidence="1" id="KW-0813">Transport</keyword>
<dbReference type="InterPro" id="IPR051909">
    <property type="entry name" value="MFP_Cation_Efflux"/>
</dbReference>
<sequence length="253" mass="26301">MSAAHLTSSGKGLVPTVPIVSPYAGYVVPGEGAAASPMPAPSGMASGVGMGDAAGMGEGPAPAAPADLSAPAASLLREGDYVERGRPLLRINDLRHVWGILAVEARYVARVRTGQRVLLRSEQAPGQVLEGRVAYVEPAYGPNQKLLQLRVYLPNPDGQLKINSLLTGTLEAQAPAGLQLPAASVYDLGRRRLVWVYRGPTAGGHRLFEARAVSTGPLGGPMVAIRGGLAPGEKVARNAGYLVDSESFIDLQP</sequence>
<dbReference type="RefSeq" id="WP_380206323.1">
    <property type="nucleotide sequence ID" value="NZ_JBHTEK010000003.1"/>
</dbReference>
<dbReference type="PANTHER" id="PTHR30097:SF4">
    <property type="entry name" value="SLR6042 PROTEIN"/>
    <property type="match status" value="1"/>
</dbReference>
<keyword evidence="4" id="KW-1185">Reference proteome</keyword>
<dbReference type="Gene3D" id="2.40.30.170">
    <property type="match status" value="1"/>
</dbReference>
<protein>
    <submittedName>
        <fullName evidence="3">Efflux RND transporter periplasmic adaptor subunit</fullName>
    </submittedName>
</protein>
<dbReference type="Gene3D" id="2.40.420.20">
    <property type="match status" value="1"/>
</dbReference>
<evidence type="ECO:0000259" key="2">
    <source>
        <dbReference type="Pfam" id="PF25954"/>
    </source>
</evidence>
<reference evidence="4" key="1">
    <citation type="journal article" date="2019" name="Int. J. Syst. Evol. Microbiol.">
        <title>The Global Catalogue of Microorganisms (GCM) 10K type strain sequencing project: providing services to taxonomists for standard genome sequencing and annotation.</title>
        <authorList>
            <consortium name="The Broad Institute Genomics Platform"/>
            <consortium name="The Broad Institute Genome Sequencing Center for Infectious Disease"/>
            <person name="Wu L."/>
            <person name="Ma J."/>
        </authorList>
    </citation>
    <scope>NUCLEOTIDE SEQUENCE [LARGE SCALE GENOMIC DNA]</scope>
    <source>
        <strain evidence="4">JCM 19635</strain>
    </source>
</reference>
<evidence type="ECO:0000313" key="4">
    <source>
        <dbReference type="Proteomes" id="UP001596513"/>
    </source>
</evidence>
<dbReference type="EMBL" id="JBHTEK010000003">
    <property type="protein sequence ID" value="MFC7670612.1"/>
    <property type="molecule type" value="Genomic_DNA"/>
</dbReference>
<accession>A0ABW2UDT5</accession>
<feature type="domain" description="CusB-like beta-barrel" evidence="2">
    <location>
        <begin position="97"/>
        <end position="173"/>
    </location>
</feature>